<dbReference type="EMBL" id="JAPNKE010000002">
    <property type="protein sequence ID" value="MCY1011867.1"/>
    <property type="molecule type" value="Genomic_DNA"/>
</dbReference>
<sequence>MHNPETDTNLATSISRWRTARKIILGSIILAGSMATSAALLQRYAGTNCKAQRTVAVAERGYTYSGIGAVIQQRGEFVVVRDVLPGAPADGVLREGMHLVSVDGMYPVSVEDWAAALRGPSGTSVTIEVATRCSGHKFVTLERQLIRVQK</sequence>
<evidence type="ECO:0000259" key="2">
    <source>
        <dbReference type="PROSITE" id="PS50106"/>
    </source>
</evidence>
<dbReference type="SMART" id="SM00228">
    <property type="entry name" value="PDZ"/>
    <property type="match status" value="1"/>
</dbReference>
<evidence type="ECO:0000256" key="1">
    <source>
        <dbReference type="SAM" id="Phobius"/>
    </source>
</evidence>
<protein>
    <recommendedName>
        <fullName evidence="2">PDZ domain-containing protein</fullName>
    </recommendedName>
</protein>
<dbReference type="RefSeq" id="WP_267775183.1">
    <property type="nucleotide sequence ID" value="NZ_JAPNKE010000002.1"/>
</dbReference>
<reference evidence="3" key="1">
    <citation type="submission" date="2022-11" db="EMBL/GenBank/DDBJ databases">
        <title>Minimal conservation of predation-associated metabolite biosynthetic gene clusters underscores biosynthetic potential of Myxococcota including descriptions for ten novel species: Archangium lansinium sp. nov., Myxococcus landrumus sp. nov., Nannocystis bai.</title>
        <authorList>
            <person name="Ahearne A."/>
            <person name="Stevens C."/>
            <person name="Phillips K."/>
        </authorList>
    </citation>
    <scope>NUCLEOTIDE SEQUENCE</scope>
    <source>
        <strain evidence="3">Na p29</strain>
    </source>
</reference>
<comment type="caution">
    <text evidence="3">The sequence shown here is derived from an EMBL/GenBank/DDBJ whole genome shotgun (WGS) entry which is preliminary data.</text>
</comment>
<keyword evidence="1" id="KW-0472">Membrane</keyword>
<accession>A0A9X3EWX5</accession>
<name>A0A9X3EWX5_9BACT</name>
<evidence type="ECO:0000313" key="4">
    <source>
        <dbReference type="Proteomes" id="UP001150924"/>
    </source>
</evidence>
<dbReference type="InterPro" id="IPR001478">
    <property type="entry name" value="PDZ"/>
</dbReference>
<feature type="transmembrane region" description="Helical" evidence="1">
    <location>
        <begin position="23"/>
        <end position="41"/>
    </location>
</feature>
<dbReference type="Gene3D" id="2.30.42.10">
    <property type="match status" value="1"/>
</dbReference>
<dbReference type="SUPFAM" id="SSF50156">
    <property type="entry name" value="PDZ domain-like"/>
    <property type="match status" value="1"/>
</dbReference>
<keyword evidence="4" id="KW-1185">Reference proteome</keyword>
<dbReference type="PROSITE" id="PS50106">
    <property type="entry name" value="PDZ"/>
    <property type="match status" value="1"/>
</dbReference>
<keyword evidence="1" id="KW-0812">Transmembrane</keyword>
<keyword evidence="1" id="KW-1133">Transmembrane helix</keyword>
<organism evidence="3 4">
    <name type="scientific">Nannocystis pusilla</name>
    <dbReference type="NCBI Taxonomy" id="889268"/>
    <lineage>
        <taxon>Bacteria</taxon>
        <taxon>Pseudomonadati</taxon>
        <taxon>Myxococcota</taxon>
        <taxon>Polyangia</taxon>
        <taxon>Nannocystales</taxon>
        <taxon>Nannocystaceae</taxon>
        <taxon>Nannocystis</taxon>
    </lineage>
</organism>
<gene>
    <name evidence="3" type="ORF">OV079_41190</name>
</gene>
<proteinExistence type="predicted"/>
<evidence type="ECO:0000313" key="3">
    <source>
        <dbReference type="EMBL" id="MCY1011867.1"/>
    </source>
</evidence>
<dbReference type="AlphaFoldDB" id="A0A9X3EWX5"/>
<dbReference type="InterPro" id="IPR036034">
    <property type="entry name" value="PDZ_sf"/>
</dbReference>
<dbReference type="Proteomes" id="UP001150924">
    <property type="component" value="Unassembled WGS sequence"/>
</dbReference>
<feature type="domain" description="PDZ" evidence="2">
    <location>
        <begin position="54"/>
        <end position="118"/>
    </location>
</feature>